<dbReference type="InterPro" id="IPR018146">
    <property type="entry name" value="Glyoxalase_1_CS"/>
</dbReference>
<evidence type="ECO:0000256" key="2">
    <source>
        <dbReference type="ARBA" id="ARBA00010363"/>
    </source>
</evidence>
<gene>
    <name evidence="11" type="ORF">SBAD_LOCUS2138</name>
</gene>
<name>A0A183IEU4_9BILA</name>
<dbReference type="AlphaFoldDB" id="A0A183IEU4"/>
<comment type="similarity">
    <text evidence="2 9">Belongs to the glyoxalase I family.</text>
</comment>
<dbReference type="InterPro" id="IPR004361">
    <property type="entry name" value="Glyoxalase_1"/>
</dbReference>
<organism evidence="13">
    <name type="scientific">Soboliphyme baturini</name>
    <dbReference type="NCBI Taxonomy" id="241478"/>
    <lineage>
        <taxon>Eukaryota</taxon>
        <taxon>Metazoa</taxon>
        <taxon>Ecdysozoa</taxon>
        <taxon>Nematoda</taxon>
        <taxon>Enoplea</taxon>
        <taxon>Dorylaimia</taxon>
        <taxon>Dioctophymatida</taxon>
        <taxon>Dioctophymatoidea</taxon>
        <taxon>Soboliphymatidae</taxon>
        <taxon>Soboliphyme</taxon>
    </lineage>
</organism>
<evidence type="ECO:0000256" key="3">
    <source>
        <dbReference type="ARBA" id="ARBA00012081"/>
    </source>
</evidence>
<sequence length="189" mass="21661">MPATQDTLQAVKQSEIEANLRTPDACTKTFYLQQVNYRVKDPRKSLEFYTGVLGMKLLHRIDFPSMKFTAYFVGYDDGSKKPDDPKEQVAWVLSRKATLELTHNWGTENEPDQHYHNGNTEPRGFGHIGIGVPDVYEAFERFKKLNVPIKKEPDGGSIKGIMFIADPDDYRIEIFQPKTFDTTLCLPQQ</sequence>
<dbReference type="UniPathway" id="UPA00619">
    <property type="reaction ID" value="UER00675"/>
</dbReference>
<dbReference type="PANTHER" id="PTHR10374">
    <property type="entry name" value="LACTOYLGLUTATHIONE LYASE GLYOXALASE I"/>
    <property type="match status" value="1"/>
</dbReference>
<accession>A0A183IEU4</accession>
<keyword evidence="4 8" id="KW-0479">Metal-binding</keyword>
<dbReference type="OrthoDB" id="16820at2759"/>
<dbReference type="InterPro" id="IPR004360">
    <property type="entry name" value="Glyas_Fos-R_dOase_dom"/>
</dbReference>
<feature type="binding site" evidence="8">
    <location>
        <position position="34"/>
    </location>
    <ligand>
        <name>Zn(2+)</name>
        <dbReference type="ChEBI" id="CHEBI:29105"/>
        <note>ligand shared between dimeric partners</note>
    </ligand>
</feature>
<feature type="active site" description="Proton donor/acceptor" evidence="7">
    <location>
        <position position="173"/>
    </location>
</feature>
<evidence type="ECO:0000256" key="4">
    <source>
        <dbReference type="ARBA" id="ARBA00022723"/>
    </source>
</evidence>
<dbReference type="PROSITE" id="PS00934">
    <property type="entry name" value="GLYOXALASE_I_1"/>
    <property type="match status" value="1"/>
</dbReference>
<comment type="function">
    <text evidence="9">Catalyzes the conversion of hemimercaptal, formed from methylglyoxal and glutathione, to S-lactoylglutathione.</text>
</comment>
<dbReference type="InterPro" id="IPR037523">
    <property type="entry name" value="VOC_core"/>
</dbReference>
<evidence type="ECO:0000313" key="13">
    <source>
        <dbReference type="WBParaSite" id="SBAD_0000224101-mRNA-1"/>
    </source>
</evidence>
<evidence type="ECO:0000256" key="6">
    <source>
        <dbReference type="ARBA" id="ARBA00023239"/>
    </source>
</evidence>
<protein>
    <recommendedName>
        <fullName evidence="3 9">Lactoylglutathione lyase</fullName>
        <ecNumber evidence="3 9">4.4.1.5</ecNumber>
    </recommendedName>
    <alternativeName>
        <fullName evidence="9">Glyoxalase I</fullName>
    </alternativeName>
</protein>
<dbReference type="GO" id="GO:0046872">
    <property type="term" value="F:metal ion binding"/>
    <property type="evidence" value="ECO:0007669"/>
    <property type="project" value="UniProtKB-UniRule"/>
</dbReference>
<reference evidence="13" key="1">
    <citation type="submission" date="2016-06" db="UniProtKB">
        <authorList>
            <consortium name="WormBaseParasite"/>
        </authorList>
    </citation>
    <scope>IDENTIFICATION</scope>
</reference>
<dbReference type="PANTHER" id="PTHR10374:SF30">
    <property type="entry name" value="LACTOYLGLUTATHIONE LYASE"/>
    <property type="match status" value="1"/>
</dbReference>
<feature type="binding site" evidence="8">
    <location>
        <position position="100"/>
    </location>
    <ligand>
        <name>Zn(2+)</name>
        <dbReference type="ChEBI" id="CHEBI:29105"/>
        <note>ligand shared between dimeric partners</note>
    </ligand>
</feature>
<evidence type="ECO:0000256" key="5">
    <source>
        <dbReference type="ARBA" id="ARBA00022833"/>
    </source>
</evidence>
<evidence type="ECO:0000313" key="12">
    <source>
        <dbReference type="Proteomes" id="UP000270296"/>
    </source>
</evidence>
<evidence type="ECO:0000313" key="11">
    <source>
        <dbReference type="EMBL" id="VDO96678.1"/>
    </source>
</evidence>
<evidence type="ECO:0000256" key="7">
    <source>
        <dbReference type="PIRSR" id="PIRSR604361-1"/>
    </source>
</evidence>
<dbReference type="Pfam" id="PF00903">
    <property type="entry name" value="Glyoxalase"/>
    <property type="match status" value="1"/>
</dbReference>
<dbReference type="InterPro" id="IPR029068">
    <property type="entry name" value="Glyas_Bleomycin-R_OHBP_Dase"/>
</dbReference>
<comment type="pathway">
    <text evidence="1 9">Secondary metabolite metabolism; methylglyoxal degradation; (R)-lactate from methylglyoxal: step 1/2.</text>
</comment>
<feature type="binding site" description="in other chain" evidence="8">
    <location>
        <position position="127"/>
    </location>
    <ligand>
        <name>Zn(2+)</name>
        <dbReference type="ChEBI" id="CHEBI:29105"/>
        <note>ligand shared between dimeric partners</note>
    </ligand>
</feature>
<evidence type="ECO:0000256" key="9">
    <source>
        <dbReference type="RuleBase" id="RU361179"/>
    </source>
</evidence>
<dbReference type="WBParaSite" id="SBAD_0000224101-mRNA-1">
    <property type="protein sequence ID" value="SBAD_0000224101-mRNA-1"/>
    <property type="gene ID" value="SBAD_0000224101"/>
</dbReference>
<comment type="catalytic activity">
    <reaction evidence="9">
        <text>(R)-S-lactoylglutathione = methylglyoxal + glutathione</text>
        <dbReference type="Rhea" id="RHEA:19069"/>
        <dbReference type="ChEBI" id="CHEBI:17158"/>
        <dbReference type="ChEBI" id="CHEBI:57474"/>
        <dbReference type="ChEBI" id="CHEBI:57925"/>
        <dbReference type="EC" id="4.4.1.5"/>
    </reaction>
</comment>
<feature type="binding site" description="in other chain" evidence="8">
    <location>
        <position position="173"/>
    </location>
    <ligand>
        <name>Zn(2+)</name>
        <dbReference type="ChEBI" id="CHEBI:29105"/>
        <note>ligand shared between dimeric partners</note>
    </ligand>
</feature>
<dbReference type="CDD" id="cd07233">
    <property type="entry name" value="GlxI_Zn"/>
    <property type="match status" value="1"/>
</dbReference>
<feature type="domain" description="VOC" evidence="10">
    <location>
        <begin position="31"/>
        <end position="177"/>
    </location>
</feature>
<dbReference type="NCBIfam" id="TIGR00068">
    <property type="entry name" value="glyox_I"/>
    <property type="match status" value="1"/>
</dbReference>
<reference evidence="11 12" key="2">
    <citation type="submission" date="2018-11" db="EMBL/GenBank/DDBJ databases">
        <authorList>
            <consortium name="Pathogen Informatics"/>
        </authorList>
    </citation>
    <scope>NUCLEOTIDE SEQUENCE [LARGE SCALE GENOMIC DNA]</scope>
</reference>
<keyword evidence="5 8" id="KW-0862">Zinc</keyword>
<dbReference type="PROSITE" id="PS51819">
    <property type="entry name" value="VOC"/>
    <property type="match status" value="1"/>
</dbReference>
<evidence type="ECO:0000256" key="1">
    <source>
        <dbReference type="ARBA" id="ARBA00005008"/>
    </source>
</evidence>
<keyword evidence="12" id="KW-1185">Reference proteome</keyword>
<dbReference type="Gene3D" id="3.10.180.10">
    <property type="entry name" value="2,3-Dihydroxybiphenyl 1,2-Dioxygenase, domain 1"/>
    <property type="match status" value="1"/>
</dbReference>
<dbReference type="Proteomes" id="UP000270296">
    <property type="component" value="Unassembled WGS sequence"/>
</dbReference>
<keyword evidence="6 9" id="KW-0456">Lyase</keyword>
<evidence type="ECO:0000259" key="10">
    <source>
        <dbReference type="PROSITE" id="PS51819"/>
    </source>
</evidence>
<dbReference type="SUPFAM" id="SSF54593">
    <property type="entry name" value="Glyoxalase/Bleomycin resistance protein/Dihydroxybiphenyl dioxygenase"/>
    <property type="match status" value="1"/>
</dbReference>
<dbReference type="GO" id="GO:0004462">
    <property type="term" value="F:lactoylglutathione lyase activity"/>
    <property type="evidence" value="ECO:0007669"/>
    <property type="project" value="UniProtKB-UniRule"/>
</dbReference>
<dbReference type="PROSITE" id="PS00935">
    <property type="entry name" value="GLYOXALASE_I_2"/>
    <property type="match status" value="1"/>
</dbReference>
<dbReference type="EMBL" id="UZAM01007101">
    <property type="protein sequence ID" value="VDO96678.1"/>
    <property type="molecule type" value="Genomic_DNA"/>
</dbReference>
<dbReference type="EC" id="4.4.1.5" evidence="3 9"/>
<proteinExistence type="inferred from homology"/>
<comment type="cofactor">
    <cofactor evidence="8">
        <name>Zn(2+)</name>
        <dbReference type="ChEBI" id="CHEBI:29105"/>
    </cofactor>
    <text evidence="8">Binds 1 zinc ion per subunit. In the homodimer, two zinc ions are bound between subunits.</text>
</comment>
<evidence type="ECO:0000256" key="8">
    <source>
        <dbReference type="PIRSR" id="PIRSR604361-3"/>
    </source>
</evidence>